<feature type="transmembrane region" description="Helical" evidence="1">
    <location>
        <begin position="102"/>
        <end position="122"/>
    </location>
</feature>
<evidence type="ECO:0000256" key="1">
    <source>
        <dbReference type="SAM" id="Phobius"/>
    </source>
</evidence>
<keyword evidence="1" id="KW-1133">Transmembrane helix</keyword>
<dbReference type="KEGG" id="eus:EUTSA_v10009399mg"/>
<keyword evidence="1" id="KW-0472">Membrane</keyword>
<organism evidence="2 3">
    <name type="scientific">Eutrema salsugineum</name>
    <name type="common">Saltwater cress</name>
    <name type="synonym">Sisymbrium salsugineum</name>
    <dbReference type="NCBI Taxonomy" id="72664"/>
    <lineage>
        <taxon>Eukaryota</taxon>
        <taxon>Viridiplantae</taxon>
        <taxon>Streptophyta</taxon>
        <taxon>Embryophyta</taxon>
        <taxon>Tracheophyta</taxon>
        <taxon>Spermatophyta</taxon>
        <taxon>Magnoliopsida</taxon>
        <taxon>eudicotyledons</taxon>
        <taxon>Gunneridae</taxon>
        <taxon>Pentapetalae</taxon>
        <taxon>rosids</taxon>
        <taxon>malvids</taxon>
        <taxon>Brassicales</taxon>
        <taxon>Brassicaceae</taxon>
        <taxon>Eutremeae</taxon>
        <taxon>Eutrema</taxon>
    </lineage>
</organism>
<keyword evidence="3" id="KW-1185">Reference proteome</keyword>
<protein>
    <submittedName>
        <fullName evidence="2">Uncharacterized protein</fullName>
    </submittedName>
</protein>
<reference evidence="2 3" key="1">
    <citation type="journal article" date="2013" name="Front. Plant Sci.">
        <title>The Reference Genome of the Halophytic Plant Eutrema salsugineum.</title>
        <authorList>
            <person name="Yang R."/>
            <person name="Jarvis D.E."/>
            <person name="Chen H."/>
            <person name="Beilstein M.A."/>
            <person name="Grimwood J."/>
            <person name="Jenkins J."/>
            <person name="Shu S."/>
            <person name="Prochnik S."/>
            <person name="Xin M."/>
            <person name="Ma C."/>
            <person name="Schmutz J."/>
            <person name="Wing R.A."/>
            <person name="Mitchell-Olds T."/>
            <person name="Schumaker K.S."/>
            <person name="Wang X."/>
        </authorList>
    </citation>
    <scope>NUCLEOTIDE SEQUENCE [LARGE SCALE GENOMIC DNA]</scope>
</reference>
<accession>V4L1K3</accession>
<dbReference type="PANTHER" id="PTHR34115">
    <property type="entry name" value="PROTEIN, PUTATIVE-RELATED"/>
    <property type="match status" value="1"/>
</dbReference>
<name>V4L1K3_EUTSA</name>
<gene>
    <name evidence="2" type="ORF">EUTSA_v10009399mg</name>
</gene>
<dbReference type="EMBL" id="KI517683">
    <property type="protein sequence ID" value="ESQ33618.1"/>
    <property type="molecule type" value="Genomic_DNA"/>
</dbReference>
<feature type="transmembrane region" description="Helical" evidence="1">
    <location>
        <begin position="72"/>
        <end position="90"/>
    </location>
</feature>
<evidence type="ECO:0000313" key="2">
    <source>
        <dbReference type="EMBL" id="ESQ33618.1"/>
    </source>
</evidence>
<dbReference type="AlphaFoldDB" id="V4L1K3"/>
<dbReference type="Gramene" id="ESQ33618">
    <property type="protein sequence ID" value="ESQ33618"/>
    <property type="gene ID" value="EUTSA_v10009399mg"/>
</dbReference>
<dbReference type="OMA" id="IMIYLET"/>
<dbReference type="PANTHER" id="PTHR34115:SF13">
    <property type="entry name" value="RPB1A"/>
    <property type="match status" value="1"/>
</dbReference>
<dbReference type="InterPro" id="IPR053258">
    <property type="entry name" value="Ca-permeable_cation_channel"/>
</dbReference>
<feature type="transmembrane region" description="Helical" evidence="1">
    <location>
        <begin position="128"/>
        <end position="149"/>
    </location>
</feature>
<keyword evidence="1" id="KW-0812">Transmembrane</keyword>
<dbReference type="STRING" id="72664.V4L1K3"/>
<proteinExistence type="predicted"/>
<dbReference type="Proteomes" id="UP000030689">
    <property type="component" value="Unassembled WGS sequence"/>
</dbReference>
<sequence>MASVSENNQPFPISDDEPEKFTAYSTAVHKVIVMVNAGILGLLQLLNQEKSTTTMTSPNDIIASSVFETNKPALLCFCLLVLLYAVLRVVEAIDVRRRRGFVARLVGHTSHLLGGLAAIVLISVVYATFALVLLLLWFLCFFSVVYNVLRELLIYSGPNTPQSPPV</sequence>
<dbReference type="OrthoDB" id="1110782at2759"/>
<evidence type="ECO:0000313" key="3">
    <source>
        <dbReference type="Proteomes" id="UP000030689"/>
    </source>
</evidence>